<dbReference type="SFLD" id="SFLDG01144">
    <property type="entry name" value="C2.B.4:_PGP_Like"/>
    <property type="match status" value="1"/>
</dbReference>
<dbReference type="SUPFAM" id="SSF56784">
    <property type="entry name" value="HAD-like"/>
    <property type="match status" value="1"/>
</dbReference>
<name>A0ABS2MYW0_9BACI</name>
<dbReference type="InterPro" id="IPR036412">
    <property type="entry name" value="HAD-like_sf"/>
</dbReference>
<dbReference type="RefSeq" id="WP_204498264.1">
    <property type="nucleotide sequence ID" value="NZ_JAFBDR010000005.1"/>
</dbReference>
<gene>
    <name evidence="1" type="ORF">JOC48_001333</name>
</gene>
<evidence type="ECO:0000313" key="1">
    <source>
        <dbReference type="EMBL" id="MBM7570855.1"/>
    </source>
</evidence>
<proteinExistence type="predicted"/>
<dbReference type="InterPro" id="IPR006379">
    <property type="entry name" value="HAD-SF_hydro_IIB"/>
</dbReference>
<dbReference type="NCBIfam" id="TIGR01484">
    <property type="entry name" value="HAD-SF-IIB"/>
    <property type="match status" value="1"/>
</dbReference>
<dbReference type="PROSITE" id="PS01228">
    <property type="entry name" value="COF_1"/>
    <property type="match status" value="1"/>
</dbReference>
<dbReference type="CDD" id="cd07516">
    <property type="entry name" value="HAD_Pase"/>
    <property type="match status" value="1"/>
</dbReference>
<dbReference type="Gene3D" id="3.40.50.1000">
    <property type="entry name" value="HAD superfamily/HAD-like"/>
    <property type="match status" value="1"/>
</dbReference>
<dbReference type="InterPro" id="IPR023214">
    <property type="entry name" value="HAD_sf"/>
</dbReference>
<dbReference type="PROSITE" id="PS01229">
    <property type="entry name" value="COF_2"/>
    <property type="match status" value="1"/>
</dbReference>
<dbReference type="SFLD" id="SFLDS00003">
    <property type="entry name" value="Haloacid_Dehalogenase"/>
    <property type="match status" value="1"/>
</dbReference>
<accession>A0ABS2MYW0</accession>
<comment type="caution">
    <text evidence="1">The sequence shown here is derived from an EMBL/GenBank/DDBJ whole genome shotgun (WGS) entry which is preliminary data.</text>
</comment>
<dbReference type="Pfam" id="PF08282">
    <property type="entry name" value="Hydrolase_3"/>
    <property type="match status" value="1"/>
</dbReference>
<dbReference type="InterPro" id="IPR000150">
    <property type="entry name" value="Cof"/>
</dbReference>
<dbReference type="NCBIfam" id="TIGR00099">
    <property type="entry name" value="Cof-subfamily"/>
    <property type="match status" value="1"/>
</dbReference>
<reference evidence="1 2" key="1">
    <citation type="submission" date="2021-01" db="EMBL/GenBank/DDBJ databases">
        <title>Genomic Encyclopedia of Type Strains, Phase IV (KMG-IV): sequencing the most valuable type-strain genomes for metagenomic binning, comparative biology and taxonomic classification.</title>
        <authorList>
            <person name="Goeker M."/>
        </authorList>
    </citation>
    <scope>NUCLEOTIDE SEQUENCE [LARGE SCALE GENOMIC DNA]</scope>
    <source>
        <strain evidence="1 2">DSM 23711</strain>
    </source>
</reference>
<keyword evidence="2" id="KW-1185">Reference proteome</keyword>
<organism evidence="1 2">
    <name type="scientific">Aquibacillus albus</name>
    <dbReference type="NCBI Taxonomy" id="1168171"/>
    <lineage>
        <taxon>Bacteria</taxon>
        <taxon>Bacillati</taxon>
        <taxon>Bacillota</taxon>
        <taxon>Bacilli</taxon>
        <taxon>Bacillales</taxon>
        <taxon>Bacillaceae</taxon>
        <taxon>Aquibacillus</taxon>
    </lineage>
</organism>
<dbReference type="SFLD" id="SFLDG01140">
    <property type="entry name" value="C2.B:_Phosphomannomutase_and_P"/>
    <property type="match status" value="1"/>
</dbReference>
<protein>
    <submittedName>
        <fullName evidence="1">Cof subfamily protein (Haloacid dehalogenase superfamily)</fullName>
    </submittedName>
</protein>
<dbReference type="Gene3D" id="3.30.1240.10">
    <property type="match status" value="1"/>
</dbReference>
<dbReference type="EMBL" id="JAFBDR010000005">
    <property type="protein sequence ID" value="MBM7570855.1"/>
    <property type="molecule type" value="Genomic_DNA"/>
</dbReference>
<evidence type="ECO:0000313" key="2">
    <source>
        <dbReference type="Proteomes" id="UP001296943"/>
    </source>
</evidence>
<dbReference type="Proteomes" id="UP001296943">
    <property type="component" value="Unassembled WGS sequence"/>
</dbReference>
<dbReference type="PANTHER" id="PTHR10000">
    <property type="entry name" value="PHOSPHOSERINE PHOSPHATASE"/>
    <property type="match status" value="1"/>
</dbReference>
<sequence length="289" mass="32318">MKLIATDLDGTLLNENHMISSENAKAIEKAQELGIQIVVATGRSYSSARIPMEKMGLTCPIICLNGAQVYMSNKELIRNVPLSKEVALQIHNACQKQGIYFELFTNKGVFSDSRENFIQVMVDIMTSANPDLSKEDVRSRAEMRFQDERVEIVEDYNAIFQQEDLDIYKFLAFSVKDEKLESVKADLIDDSEVAITSSGFDNLEFNHPKAQKGIALEFLSNKLSIDMKDVMAIGDNYNDVSMLKAAGRGVAMGNADDEIKQLCDVSTKSNKEDGVAYAIEKMLKDRQMI</sequence>
<dbReference type="PANTHER" id="PTHR10000:SF55">
    <property type="entry name" value="5-AMINO-6-(5-PHOSPHO-D-RIBITYLAMINO)URACIL PHOSPHATASE YCSE"/>
    <property type="match status" value="1"/>
</dbReference>